<dbReference type="Proteomes" id="UP000638648">
    <property type="component" value="Unassembled WGS sequence"/>
</dbReference>
<dbReference type="RefSeq" id="WP_192749502.1">
    <property type="nucleotide sequence ID" value="NZ_BAABJL010000030.1"/>
</dbReference>
<keyword evidence="3" id="KW-1185">Reference proteome</keyword>
<keyword evidence="1" id="KW-0472">Membrane</keyword>
<evidence type="ECO:0000256" key="1">
    <source>
        <dbReference type="SAM" id="Phobius"/>
    </source>
</evidence>
<keyword evidence="1" id="KW-1133">Transmembrane helix</keyword>
<gene>
    <name evidence="2" type="ORF">HEB94_001959</name>
</gene>
<comment type="caution">
    <text evidence="2">The sequence shown here is derived from an EMBL/GenBank/DDBJ whole genome shotgun (WGS) entry which is preliminary data.</text>
</comment>
<accession>A0A927MRQ1</accession>
<feature type="transmembrane region" description="Helical" evidence="1">
    <location>
        <begin position="60"/>
        <end position="84"/>
    </location>
</feature>
<reference evidence="2" key="1">
    <citation type="submission" date="2020-10" db="EMBL/GenBank/DDBJ databases">
        <title>Sequencing the genomes of 1000 actinobacteria strains.</title>
        <authorList>
            <person name="Klenk H.-P."/>
        </authorList>
    </citation>
    <scope>NUCLEOTIDE SEQUENCE</scope>
    <source>
        <strain evidence="2">DSM 45354</strain>
    </source>
</reference>
<dbReference type="EMBL" id="JADBEM010000001">
    <property type="protein sequence ID" value="MBE1605111.1"/>
    <property type="molecule type" value="Genomic_DNA"/>
</dbReference>
<evidence type="ECO:0008006" key="4">
    <source>
        <dbReference type="Google" id="ProtNLM"/>
    </source>
</evidence>
<feature type="transmembrane region" description="Helical" evidence="1">
    <location>
        <begin position="24"/>
        <end position="48"/>
    </location>
</feature>
<evidence type="ECO:0000313" key="3">
    <source>
        <dbReference type="Proteomes" id="UP000638648"/>
    </source>
</evidence>
<sequence>MTGTEILVSGGSQLDALFRRIEGLLGGVAIGALTVAIIIIGFKIMFAIRRGDNFREAIQNMGIVAFAALLIGGASGIAALLNAIGVQIGGRQ</sequence>
<evidence type="ECO:0000313" key="2">
    <source>
        <dbReference type="EMBL" id="MBE1605111.1"/>
    </source>
</evidence>
<name>A0A927MRQ1_9ACTN</name>
<dbReference type="AlphaFoldDB" id="A0A927MRQ1"/>
<proteinExistence type="predicted"/>
<keyword evidence="1" id="KW-0812">Transmembrane</keyword>
<organism evidence="2 3">
    <name type="scientific">Actinopolymorpha pittospori</name>
    <dbReference type="NCBI Taxonomy" id="648752"/>
    <lineage>
        <taxon>Bacteria</taxon>
        <taxon>Bacillati</taxon>
        <taxon>Actinomycetota</taxon>
        <taxon>Actinomycetes</taxon>
        <taxon>Propionibacteriales</taxon>
        <taxon>Actinopolymorphaceae</taxon>
        <taxon>Actinopolymorpha</taxon>
    </lineage>
</organism>
<protein>
    <recommendedName>
        <fullName evidence="4">TrbC/VIRB2 family protein</fullName>
    </recommendedName>
</protein>